<dbReference type="PANTHER" id="PTHR43031">
    <property type="entry name" value="FAD-DEPENDENT OXIDOREDUCTASE"/>
    <property type="match status" value="1"/>
</dbReference>
<proteinExistence type="predicted"/>
<dbReference type="RefSeq" id="WP_215622739.1">
    <property type="nucleotide sequence ID" value="NZ_CP076134.1"/>
</dbReference>
<gene>
    <name evidence="3" type="ORF">KMZ29_05205</name>
</gene>
<keyword evidence="1" id="KW-0732">Signal</keyword>
<dbReference type="AlphaFoldDB" id="A0A975RNS1"/>
<dbReference type="SUPFAM" id="SSF52821">
    <property type="entry name" value="Rhodanese/Cell cycle control phosphatase"/>
    <property type="match status" value="1"/>
</dbReference>
<dbReference type="InterPro" id="IPR050229">
    <property type="entry name" value="GlpE_sulfurtransferase"/>
</dbReference>
<protein>
    <submittedName>
        <fullName evidence="3">Rhodanese-like domain-containing protein</fullName>
    </submittedName>
</protein>
<sequence length="141" mass="15329">MTFASRLSAALLGATLLFSPALAESPAVKAMQDYMEFAPYEAGIIVPQQLSKEIFDSVVFIDTRDAAQFAAGSIPGARNIEWREVLSRISEIPKDKKVILFCNTGSLSAQAAFALRVAGRDNVLVLQTGFDGWKRDAAYKP</sequence>
<organism evidence="3 4">
    <name type="scientific">Bradyrhizobium sediminis</name>
    <dbReference type="NCBI Taxonomy" id="2840469"/>
    <lineage>
        <taxon>Bacteria</taxon>
        <taxon>Pseudomonadati</taxon>
        <taxon>Pseudomonadota</taxon>
        <taxon>Alphaproteobacteria</taxon>
        <taxon>Hyphomicrobiales</taxon>
        <taxon>Nitrobacteraceae</taxon>
        <taxon>Bradyrhizobium</taxon>
    </lineage>
</organism>
<dbReference type="PANTHER" id="PTHR43031:SF1">
    <property type="entry name" value="PYRIDINE NUCLEOTIDE-DISULPHIDE OXIDOREDUCTASE"/>
    <property type="match status" value="1"/>
</dbReference>
<feature type="signal peptide" evidence="1">
    <location>
        <begin position="1"/>
        <end position="23"/>
    </location>
</feature>
<feature type="chain" id="PRO_5037055765" evidence="1">
    <location>
        <begin position="24"/>
        <end position="141"/>
    </location>
</feature>
<dbReference type="InterPro" id="IPR036873">
    <property type="entry name" value="Rhodanese-like_dom_sf"/>
</dbReference>
<dbReference type="InterPro" id="IPR001763">
    <property type="entry name" value="Rhodanese-like_dom"/>
</dbReference>
<feature type="domain" description="Rhodanese" evidence="2">
    <location>
        <begin position="54"/>
        <end position="138"/>
    </location>
</feature>
<evidence type="ECO:0000313" key="3">
    <source>
        <dbReference type="EMBL" id="QWG14099.1"/>
    </source>
</evidence>
<dbReference type="SMART" id="SM00450">
    <property type="entry name" value="RHOD"/>
    <property type="match status" value="1"/>
</dbReference>
<dbReference type="EMBL" id="CP076134">
    <property type="protein sequence ID" value="QWG14099.1"/>
    <property type="molecule type" value="Genomic_DNA"/>
</dbReference>
<accession>A0A975RNS1</accession>
<evidence type="ECO:0000313" key="4">
    <source>
        <dbReference type="Proteomes" id="UP000680839"/>
    </source>
</evidence>
<evidence type="ECO:0000256" key="1">
    <source>
        <dbReference type="SAM" id="SignalP"/>
    </source>
</evidence>
<dbReference type="Gene3D" id="3.40.250.10">
    <property type="entry name" value="Rhodanese-like domain"/>
    <property type="match status" value="1"/>
</dbReference>
<dbReference type="PROSITE" id="PS50206">
    <property type="entry name" value="RHODANESE_3"/>
    <property type="match status" value="1"/>
</dbReference>
<dbReference type="CDD" id="cd00158">
    <property type="entry name" value="RHOD"/>
    <property type="match status" value="1"/>
</dbReference>
<evidence type="ECO:0000259" key="2">
    <source>
        <dbReference type="PROSITE" id="PS50206"/>
    </source>
</evidence>
<reference evidence="3" key="1">
    <citation type="submission" date="2021-06" db="EMBL/GenBank/DDBJ databases">
        <title>Bradyrhizobium sp. S2-20-1 Genome sequencing.</title>
        <authorList>
            <person name="Jin L."/>
        </authorList>
    </citation>
    <scope>NUCLEOTIDE SEQUENCE</scope>
    <source>
        <strain evidence="3">S2-20-1</strain>
    </source>
</reference>
<name>A0A975RNS1_9BRAD</name>
<dbReference type="Proteomes" id="UP000680839">
    <property type="component" value="Chromosome"/>
</dbReference>
<dbReference type="Pfam" id="PF00581">
    <property type="entry name" value="Rhodanese"/>
    <property type="match status" value="1"/>
</dbReference>